<evidence type="ECO:0000259" key="4">
    <source>
        <dbReference type="PROSITE" id="PS50043"/>
    </source>
</evidence>
<protein>
    <submittedName>
        <fullName evidence="5">AAA family ATPase</fullName>
    </submittedName>
</protein>
<evidence type="ECO:0000313" key="6">
    <source>
        <dbReference type="EMBL" id="MDX3025300.1"/>
    </source>
</evidence>
<dbReference type="Gene3D" id="3.40.50.300">
    <property type="entry name" value="P-loop containing nucleotide triphosphate hydrolases"/>
    <property type="match status" value="1"/>
</dbReference>
<name>A0AAP6BJZ3_9ACTN</name>
<sequence length="935" mass="99865">MADNTEGQLTGRGPELAELQDAVAHGRTLLLLGDPGTGKTRLLTTVTDQARERGHLVLTARGTEAEAHHSFASLHQLLLPLLTRTATLPTHQRAALDTALGTAPTGTPADPMLLRLAVLTLLTEAEAGAETESTARPQAAPDLDARPKSPRPRRLLLTADDLQLFDRDSLDVLAFVLRRTTIPTLLAARGQTPPDGIPTDLRTTLLGPLSDEAAADLLDAQPHAPTGRARSELLAQAQGNPLALIELSRAAAQGLLPTGALPQTDRIQRLYAARLPALPDTTRRLLLYAAASQYEDLVTVMEAAGTGDDLTAWAPAEDAGLVTVADGRVLFRHPLARAGCYHAAPAHQRQQAHRDLAAALTDDPSRRAWHLAAACPGRDESVAAALEDTARLAERCGGFHAAARALQRAAECSPAPADRARRYTKALHAATNAADPSWVRELYDQVTALTTDRDVLSMAACGVAMALSLHGRQRQATQVLTSALRPTPPTSGMTVFALASVLGAVAYQSGLPEPRAPLTALLAGAGDRHGDTPYAELSSNGSWAAVRAATLAAADPTHAPDLLRDIRRGTPGREPADRVADLTWTLGIGGTAWYADESDLCVETFRQVYEGLSAYGAMGPAAPTLTAMAGALIDTGRWAEADEHLERIAALAAVHALKFVRTDVEALRATLRALRGVPGGTDLAWTAVDLDENRATHARLLRAEGAAATVAGDHEAAYRHFRGLFGEDGTPLHYFLSPRAVADLAAAAHRTGRQEETAPVVEAVRIALGPRPTTRTLLLLRHAAALTGPARDAEHHFRLATVNPAADQWPLARAQARLHYAQWLRRRRRPLDARPLLAVALETFTRLGAAGLAEEARVELRASGVAATPVRSDPLAELTAQQREIVRLAAKGLRNREIAERLMVSPRTVSSHLYQVYPKLGVSSRNQLRDLVEEL</sequence>
<dbReference type="GO" id="GO:0006355">
    <property type="term" value="P:regulation of DNA-templated transcription"/>
    <property type="evidence" value="ECO:0007669"/>
    <property type="project" value="InterPro"/>
</dbReference>
<dbReference type="InterPro" id="IPR000792">
    <property type="entry name" value="Tscrpt_reg_LuxR_C"/>
</dbReference>
<dbReference type="InterPro" id="IPR016032">
    <property type="entry name" value="Sig_transdc_resp-reg_C-effctor"/>
</dbReference>
<keyword evidence="1" id="KW-0547">Nucleotide-binding</keyword>
<dbReference type="SUPFAM" id="SSF46894">
    <property type="entry name" value="C-terminal effector domain of the bipartite response regulators"/>
    <property type="match status" value="1"/>
</dbReference>
<dbReference type="EMBL" id="JARAWP010000045">
    <property type="protein sequence ID" value="MDX3025300.1"/>
    <property type="molecule type" value="Genomic_DNA"/>
</dbReference>
<organism evidence="5 8">
    <name type="scientific">Streptomyces acidiscabies</name>
    <dbReference type="NCBI Taxonomy" id="42234"/>
    <lineage>
        <taxon>Bacteria</taxon>
        <taxon>Bacillati</taxon>
        <taxon>Actinomycetota</taxon>
        <taxon>Actinomycetes</taxon>
        <taxon>Kitasatosporales</taxon>
        <taxon>Streptomycetaceae</taxon>
        <taxon>Streptomyces</taxon>
    </lineage>
</organism>
<dbReference type="Pfam" id="PF00196">
    <property type="entry name" value="GerE"/>
    <property type="match status" value="1"/>
</dbReference>
<dbReference type="EMBL" id="JARAWC010000047">
    <property type="protein sequence ID" value="MDX2965872.1"/>
    <property type="molecule type" value="Genomic_DNA"/>
</dbReference>
<dbReference type="InterPro" id="IPR036388">
    <property type="entry name" value="WH-like_DNA-bd_sf"/>
</dbReference>
<keyword evidence="7" id="KW-1185">Reference proteome</keyword>
<dbReference type="InterPro" id="IPR027417">
    <property type="entry name" value="P-loop_NTPase"/>
</dbReference>
<dbReference type="SUPFAM" id="SSF52540">
    <property type="entry name" value="P-loop containing nucleoside triphosphate hydrolases"/>
    <property type="match status" value="1"/>
</dbReference>
<dbReference type="PRINTS" id="PR00038">
    <property type="entry name" value="HTHLUXR"/>
</dbReference>
<dbReference type="AlphaFoldDB" id="A0AAP6BJZ3"/>
<evidence type="ECO:0000313" key="8">
    <source>
        <dbReference type="Proteomes" id="UP001282288"/>
    </source>
</evidence>
<dbReference type="GO" id="GO:0005524">
    <property type="term" value="F:ATP binding"/>
    <property type="evidence" value="ECO:0007669"/>
    <property type="project" value="UniProtKB-KW"/>
</dbReference>
<dbReference type="SMART" id="SM00421">
    <property type="entry name" value="HTH_LUXR"/>
    <property type="match status" value="1"/>
</dbReference>
<keyword evidence="2" id="KW-0067">ATP-binding</keyword>
<comment type="caution">
    <text evidence="5">The sequence shown here is derived from an EMBL/GenBank/DDBJ whole genome shotgun (WGS) entry which is preliminary data.</text>
</comment>
<dbReference type="GeneID" id="69809562"/>
<dbReference type="InterPro" id="IPR041664">
    <property type="entry name" value="AAA_16"/>
</dbReference>
<evidence type="ECO:0000256" key="1">
    <source>
        <dbReference type="ARBA" id="ARBA00022741"/>
    </source>
</evidence>
<dbReference type="GO" id="GO:0004016">
    <property type="term" value="F:adenylate cyclase activity"/>
    <property type="evidence" value="ECO:0007669"/>
    <property type="project" value="TreeGrafter"/>
</dbReference>
<evidence type="ECO:0000256" key="3">
    <source>
        <dbReference type="SAM" id="MobiDB-lite"/>
    </source>
</evidence>
<feature type="domain" description="HTH luxR-type" evidence="4">
    <location>
        <begin position="871"/>
        <end position="935"/>
    </location>
</feature>
<dbReference type="Gene3D" id="1.10.10.10">
    <property type="entry name" value="Winged helix-like DNA-binding domain superfamily/Winged helix DNA-binding domain"/>
    <property type="match status" value="1"/>
</dbReference>
<reference evidence="5 7" key="1">
    <citation type="journal article" date="2023" name="Microb. Genom.">
        <title>Mesoterricola silvestris gen. nov., sp. nov., Mesoterricola sediminis sp. nov., Geothrix oryzae sp. nov., Geothrix edaphica sp. nov., Geothrix rubra sp. nov., and Geothrix limicola sp. nov., six novel members of Acidobacteriota isolated from soils.</title>
        <authorList>
            <person name="Weisberg A.J."/>
            <person name="Pearce E."/>
            <person name="Kramer C.G."/>
            <person name="Chang J.H."/>
            <person name="Clarke C.R."/>
        </authorList>
    </citation>
    <scope>NUCLEOTIDE SEQUENCE</scope>
    <source>
        <strain evidence="6 7">NB05-1H</strain>
        <strain evidence="5">NRRL_B-16521</strain>
    </source>
</reference>
<dbReference type="Pfam" id="PF13191">
    <property type="entry name" value="AAA_16"/>
    <property type="match status" value="1"/>
</dbReference>
<dbReference type="PROSITE" id="PS50043">
    <property type="entry name" value="HTH_LUXR_2"/>
    <property type="match status" value="1"/>
</dbReference>
<accession>A0AAP6BJZ3</accession>
<dbReference type="RefSeq" id="WP_010352161.1">
    <property type="nucleotide sequence ID" value="NZ_CP122369.1"/>
</dbReference>
<dbReference type="Proteomes" id="UP001282288">
    <property type="component" value="Unassembled WGS sequence"/>
</dbReference>
<dbReference type="Proteomes" id="UP001272987">
    <property type="component" value="Unassembled WGS sequence"/>
</dbReference>
<dbReference type="GO" id="GO:0005737">
    <property type="term" value="C:cytoplasm"/>
    <property type="evidence" value="ECO:0007669"/>
    <property type="project" value="TreeGrafter"/>
</dbReference>
<proteinExistence type="predicted"/>
<dbReference type="CDD" id="cd06170">
    <property type="entry name" value="LuxR_C_like"/>
    <property type="match status" value="1"/>
</dbReference>
<evidence type="ECO:0000313" key="7">
    <source>
        <dbReference type="Proteomes" id="UP001272987"/>
    </source>
</evidence>
<dbReference type="PANTHER" id="PTHR16305">
    <property type="entry name" value="TESTICULAR SOLUBLE ADENYLYL CYCLASE"/>
    <property type="match status" value="1"/>
</dbReference>
<evidence type="ECO:0000313" key="5">
    <source>
        <dbReference type="EMBL" id="MDX2965872.1"/>
    </source>
</evidence>
<dbReference type="PANTHER" id="PTHR16305:SF35">
    <property type="entry name" value="TRANSCRIPTIONAL ACTIVATOR DOMAIN"/>
    <property type="match status" value="1"/>
</dbReference>
<dbReference type="GO" id="GO:0003677">
    <property type="term" value="F:DNA binding"/>
    <property type="evidence" value="ECO:0007669"/>
    <property type="project" value="InterPro"/>
</dbReference>
<evidence type="ECO:0000256" key="2">
    <source>
        <dbReference type="ARBA" id="ARBA00022840"/>
    </source>
</evidence>
<feature type="region of interest" description="Disordered" evidence="3">
    <location>
        <begin position="127"/>
        <end position="152"/>
    </location>
</feature>
<gene>
    <name evidence="5" type="ORF">PV399_40105</name>
    <name evidence="6" type="ORF">PV666_46670</name>
</gene>